<dbReference type="EMBL" id="QSIR01000002">
    <property type="protein sequence ID" value="RHD08814.1"/>
    <property type="molecule type" value="Genomic_DNA"/>
</dbReference>
<protein>
    <submittedName>
        <fullName evidence="5">LacI family transcriptional regulator</fullName>
    </submittedName>
</protein>
<evidence type="ECO:0000313" key="9">
    <source>
        <dbReference type="Proteomes" id="UP000234840"/>
    </source>
</evidence>
<reference evidence="9 10" key="1">
    <citation type="journal article" date="2017" name="Genome Med.">
        <title>A novel Ruminococcus gnavus clade enriched in inflammatory bowel disease patients.</title>
        <authorList>
            <person name="Hall A.B."/>
            <person name="Yassour M."/>
            <person name="Sauk J."/>
            <person name="Garner A."/>
            <person name="Jiang X."/>
            <person name="Arthur T."/>
            <person name="Lagoudas G.K."/>
            <person name="Vatanen T."/>
            <person name="Fornelos N."/>
            <person name="Wilson R."/>
            <person name="Bertha M."/>
            <person name="Cohen M."/>
            <person name="Garber J."/>
            <person name="Khalili H."/>
            <person name="Gevers D."/>
            <person name="Ananthakrishnan A.N."/>
            <person name="Kugathasan S."/>
            <person name="Lander E.S."/>
            <person name="Blainey P."/>
            <person name="Vlamakis H."/>
            <person name="Xavier R.J."/>
            <person name="Huttenhower C."/>
        </authorList>
    </citation>
    <scope>NUCLEOTIDE SEQUENCE [LARGE SCALE GENOMIC DNA]</scope>
    <source>
        <strain evidence="5 10">RJX1118</strain>
        <strain evidence="6 11">RJX1124</strain>
        <strain evidence="7 9">RJX1128</strain>
    </source>
</reference>
<dbReference type="Pfam" id="PF13377">
    <property type="entry name" value="Peripla_BP_3"/>
    <property type="match status" value="1"/>
</dbReference>
<dbReference type="InterPro" id="IPR010982">
    <property type="entry name" value="Lambda_DNA-bd_dom_sf"/>
</dbReference>
<dbReference type="Gene3D" id="3.40.50.2300">
    <property type="match status" value="2"/>
</dbReference>
<dbReference type="PANTHER" id="PTHR30146">
    <property type="entry name" value="LACI-RELATED TRANSCRIPTIONAL REPRESSOR"/>
    <property type="match status" value="1"/>
</dbReference>
<dbReference type="EMBL" id="NIHW01000003">
    <property type="protein sequence ID" value="PLT88858.1"/>
    <property type="molecule type" value="Genomic_DNA"/>
</dbReference>
<gene>
    <name evidence="5" type="ORF">CDL18_01090</name>
    <name evidence="7" type="ORF">CDL20_01925</name>
    <name evidence="6" type="ORF">CDL26_00235</name>
    <name evidence="8" type="ORF">DW812_02685</name>
</gene>
<accession>A0A2N5NMR9</accession>
<evidence type="ECO:0000313" key="10">
    <source>
        <dbReference type="Proteomes" id="UP000234849"/>
    </source>
</evidence>
<keyword evidence="2" id="KW-0238">DNA-binding</keyword>
<dbReference type="SUPFAM" id="SSF53822">
    <property type="entry name" value="Periplasmic binding protein-like I"/>
    <property type="match status" value="1"/>
</dbReference>
<evidence type="ECO:0000256" key="1">
    <source>
        <dbReference type="ARBA" id="ARBA00023015"/>
    </source>
</evidence>
<evidence type="ECO:0000313" key="12">
    <source>
        <dbReference type="Proteomes" id="UP000284472"/>
    </source>
</evidence>
<dbReference type="EMBL" id="NIHS01000001">
    <property type="protein sequence ID" value="PLT75134.1"/>
    <property type="molecule type" value="Genomic_DNA"/>
</dbReference>
<evidence type="ECO:0000259" key="4">
    <source>
        <dbReference type="PROSITE" id="PS50932"/>
    </source>
</evidence>
<evidence type="ECO:0000313" key="8">
    <source>
        <dbReference type="EMBL" id="RHD08814.1"/>
    </source>
</evidence>
<dbReference type="PRINTS" id="PR00036">
    <property type="entry name" value="HTHLACI"/>
</dbReference>
<dbReference type="GO" id="GO:0000976">
    <property type="term" value="F:transcription cis-regulatory region binding"/>
    <property type="evidence" value="ECO:0007669"/>
    <property type="project" value="TreeGrafter"/>
</dbReference>
<dbReference type="EMBL" id="NIHM01000001">
    <property type="protein sequence ID" value="PLT58203.1"/>
    <property type="molecule type" value="Genomic_DNA"/>
</dbReference>
<keyword evidence="3" id="KW-0804">Transcription</keyword>
<dbReference type="AlphaFoldDB" id="A0A2N5NMR9"/>
<dbReference type="CDD" id="cd06267">
    <property type="entry name" value="PBP1_LacI_sugar_binding-like"/>
    <property type="match status" value="1"/>
</dbReference>
<dbReference type="RefSeq" id="WP_101869802.1">
    <property type="nucleotide sequence ID" value="NZ_CACRUK010000032.1"/>
</dbReference>
<evidence type="ECO:0000313" key="7">
    <source>
        <dbReference type="EMBL" id="PLT88858.1"/>
    </source>
</evidence>
<sequence>MNIYDISQKAGVSIATVSRVLNGSDKVSDKTRKKVLAVMEENSYTPNAFARSLGLNSMHTVGILCSDSSDVYQAQAIYYLERELRKNSYASMLCCTGYQLQEKQSYLHLLLSRNVDAVLLIGSHFIENSPEENRYILDAASKIPVFILNGELKGENIYSILCDDYMALKDMTDLIFSNGATSPIYLYRTLNYSGQKKVKGFLDSCSEHGLDISKKIAFSAPGNLHKACSILEQLDEDGTSFDCVLAADDELAAGAVKYALKKQLRIPEDFQVTGYNNSVLASCSTPEITTIDNRVEYMCVTAVSQMMQVFQKEIPPSRTMFSGNIVEKQTTK</sequence>
<organism evidence="5 10">
    <name type="scientific">Mediterraneibacter gnavus</name>
    <name type="common">Ruminococcus gnavus</name>
    <dbReference type="NCBI Taxonomy" id="33038"/>
    <lineage>
        <taxon>Bacteria</taxon>
        <taxon>Bacillati</taxon>
        <taxon>Bacillota</taxon>
        <taxon>Clostridia</taxon>
        <taxon>Lachnospirales</taxon>
        <taxon>Lachnospiraceae</taxon>
        <taxon>Mediterraneibacter</taxon>
    </lineage>
</organism>
<evidence type="ECO:0000313" key="6">
    <source>
        <dbReference type="EMBL" id="PLT75134.1"/>
    </source>
</evidence>
<evidence type="ECO:0000256" key="3">
    <source>
        <dbReference type="ARBA" id="ARBA00023163"/>
    </source>
</evidence>
<dbReference type="SMART" id="SM00354">
    <property type="entry name" value="HTH_LACI"/>
    <property type="match status" value="1"/>
</dbReference>
<feature type="domain" description="HTH lacI-type" evidence="4">
    <location>
        <begin position="1"/>
        <end position="55"/>
    </location>
</feature>
<dbReference type="CDD" id="cd01392">
    <property type="entry name" value="HTH_LacI"/>
    <property type="match status" value="1"/>
</dbReference>
<evidence type="ECO:0000313" key="5">
    <source>
        <dbReference type="EMBL" id="PLT58203.1"/>
    </source>
</evidence>
<dbReference type="InterPro" id="IPR000843">
    <property type="entry name" value="HTH_LacI"/>
</dbReference>
<comment type="caution">
    <text evidence="5">The sequence shown here is derived from an EMBL/GenBank/DDBJ whole genome shotgun (WGS) entry which is preliminary data.</text>
</comment>
<dbReference type="Pfam" id="PF00356">
    <property type="entry name" value="LacI"/>
    <property type="match status" value="1"/>
</dbReference>
<evidence type="ECO:0000313" key="11">
    <source>
        <dbReference type="Proteomes" id="UP000234891"/>
    </source>
</evidence>
<dbReference type="GO" id="GO:0003700">
    <property type="term" value="F:DNA-binding transcription factor activity"/>
    <property type="evidence" value="ECO:0007669"/>
    <property type="project" value="TreeGrafter"/>
</dbReference>
<dbReference type="PROSITE" id="PS50932">
    <property type="entry name" value="HTH_LACI_2"/>
    <property type="match status" value="1"/>
</dbReference>
<keyword evidence="1" id="KW-0805">Transcription regulation</keyword>
<dbReference type="Proteomes" id="UP000234840">
    <property type="component" value="Unassembled WGS sequence"/>
</dbReference>
<evidence type="ECO:0000256" key="2">
    <source>
        <dbReference type="ARBA" id="ARBA00023125"/>
    </source>
</evidence>
<dbReference type="SUPFAM" id="SSF47413">
    <property type="entry name" value="lambda repressor-like DNA-binding domains"/>
    <property type="match status" value="1"/>
</dbReference>
<dbReference type="InterPro" id="IPR046335">
    <property type="entry name" value="LacI/GalR-like_sensor"/>
</dbReference>
<reference evidence="8 12" key="2">
    <citation type="submission" date="2018-08" db="EMBL/GenBank/DDBJ databases">
        <title>A genome reference for cultivated species of the human gut microbiota.</title>
        <authorList>
            <person name="Zou Y."/>
            <person name="Xue W."/>
            <person name="Luo G."/>
        </authorList>
    </citation>
    <scope>NUCLEOTIDE SEQUENCE [LARGE SCALE GENOMIC DNA]</scope>
    <source>
        <strain evidence="8 12">AM32-6</strain>
    </source>
</reference>
<dbReference type="Proteomes" id="UP000284472">
    <property type="component" value="Unassembled WGS sequence"/>
</dbReference>
<dbReference type="Proteomes" id="UP000234849">
    <property type="component" value="Unassembled WGS sequence"/>
</dbReference>
<proteinExistence type="predicted"/>
<dbReference type="PANTHER" id="PTHR30146:SF109">
    <property type="entry name" value="HTH-TYPE TRANSCRIPTIONAL REGULATOR GALS"/>
    <property type="match status" value="1"/>
</dbReference>
<dbReference type="Gene3D" id="1.10.260.40">
    <property type="entry name" value="lambda repressor-like DNA-binding domains"/>
    <property type="match status" value="1"/>
</dbReference>
<dbReference type="Proteomes" id="UP000234891">
    <property type="component" value="Unassembled WGS sequence"/>
</dbReference>
<name>A0A2N5NMR9_MEDGN</name>
<dbReference type="InterPro" id="IPR028082">
    <property type="entry name" value="Peripla_BP_I"/>
</dbReference>